<organism evidence="8 9">
    <name type="scientific">Rhizobium aquaticum</name>
    <dbReference type="NCBI Taxonomy" id="1549636"/>
    <lineage>
        <taxon>Bacteria</taxon>
        <taxon>Pseudomonadati</taxon>
        <taxon>Pseudomonadota</taxon>
        <taxon>Alphaproteobacteria</taxon>
        <taxon>Hyphomicrobiales</taxon>
        <taxon>Rhizobiaceae</taxon>
        <taxon>Rhizobium/Agrobacterium group</taxon>
        <taxon>Rhizobium</taxon>
    </lineage>
</organism>
<dbReference type="InterPro" id="IPR024320">
    <property type="entry name" value="LPG_synthase_C"/>
</dbReference>
<sequence>MLELTASTAPNTATEMGHAGEFAAPAYRGRRLTSRWAAPAAISALALFAGVSTAFDGAIVGPLLRQGMKHVFDQPVGGGVALAATISVLAGRRAMRAWRQRGPAPGRDDLRRANEIVARYDNAAAGLVRLGDKKLLFSDCGQAFIMYGCRGRSMVALFDPVGPRHLWETLALKFRAEAERMMLRPVFYQVSADFLPVAVEIGMQPYKIGEEAAIDLSAFSLAGGDWLKLRRSINRAERDGLSFEMLLPEAVPAVLGELARVSDLWLSTQNAREKGFSLGTFRHDYVASTPVAVIRVDGHIVAFANILTTENGHAFIDLMRSLPGVHRGAMDLLFVRIMESLKQAGYTKLNLGMAPLAGLSDHAVAPLWNRIGKQVFEKGERFYNFKGVKTFKSKFDPEWQPRYLIACGFGLPVSAMLDVTLLIGGGLRGVFRRS</sequence>
<evidence type="ECO:0000259" key="7">
    <source>
        <dbReference type="Pfam" id="PF09924"/>
    </source>
</evidence>
<dbReference type="Proteomes" id="UP001549047">
    <property type="component" value="Unassembled WGS sequence"/>
</dbReference>
<dbReference type="EC" id="2.3.2.3" evidence="8"/>
<gene>
    <name evidence="8" type="ORF">ABID16_001648</name>
</gene>
<dbReference type="SUPFAM" id="SSF55729">
    <property type="entry name" value="Acyl-CoA N-acyltransferases (Nat)"/>
    <property type="match status" value="1"/>
</dbReference>
<keyword evidence="3 6" id="KW-0812">Transmembrane</keyword>
<reference evidence="8 9" key="1">
    <citation type="submission" date="2024-06" db="EMBL/GenBank/DDBJ databases">
        <title>Genomic Encyclopedia of Type Strains, Phase IV (KMG-IV): sequencing the most valuable type-strain genomes for metagenomic binning, comparative biology and taxonomic classification.</title>
        <authorList>
            <person name="Goeker M."/>
        </authorList>
    </citation>
    <scope>NUCLEOTIDE SEQUENCE [LARGE SCALE GENOMIC DNA]</scope>
    <source>
        <strain evidence="8 9">DSM 29780</strain>
    </source>
</reference>
<dbReference type="Pfam" id="PF09924">
    <property type="entry name" value="LPG_synthase_C"/>
    <property type="match status" value="1"/>
</dbReference>
<evidence type="ECO:0000256" key="3">
    <source>
        <dbReference type="ARBA" id="ARBA00022692"/>
    </source>
</evidence>
<evidence type="ECO:0000313" key="9">
    <source>
        <dbReference type="Proteomes" id="UP001549047"/>
    </source>
</evidence>
<keyword evidence="2" id="KW-1003">Cell membrane</keyword>
<evidence type="ECO:0000256" key="4">
    <source>
        <dbReference type="ARBA" id="ARBA00022989"/>
    </source>
</evidence>
<keyword evidence="9" id="KW-1185">Reference proteome</keyword>
<feature type="transmembrane region" description="Helical" evidence="6">
    <location>
        <begin position="75"/>
        <end position="91"/>
    </location>
</feature>
<feature type="transmembrane region" description="Helical" evidence="6">
    <location>
        <begin position="36"/>
        <end position="55"/>
    </location>
</feature>
<dbReference type="EMBL" id="JBEPMB010000001">
    <property type="protein sequence ID" value="MET3613343.1"/>
    <property type="molecule type" value="Genomic_DNA"/>
</dbReference>
<comment type="caution">
    <text evidence="8">The sequence shown here is derived from an EMBL/GenBank/DDBJ whole genome shotgun (WGS) entry which is preliminary data.</text>
</comment>
<feature type="transmembrane region" description="Helical" evidence="6">
    <location>
        <begin position="403"/>
        <end position="427"/>
    </location>
</feature>
<evidence type="ECO:0000256" key="5">
    <source>
        <dbReference type="ARBA" id="ARBA00023136"/>
    </source>
</evidence>
<accession>A0ABV2IY36</accession>
<dbReference type="InterPro" id="IPR051211">
    <property type="entry name" value="PG_lysyltransferase"/>
</dbReference>
<evidence type="ECO:0000256" key="2">
    <source>
        <dbReference type="ARBA" id="ARBA00022475"/>
    </source>
</evidence>
<name>A0ABV2IY36_9HYPH</name>
<dbReference type="PANTHER" id="PTHR34697">
    <property type="entry name" value="PHOSPHATIDYLGLYCEROL LYSYLTRANSFERASE"/>
    <property type="match status" value="1"/>
</dbReference>
<protein>
    <submittedName>
        <fullName evidence="8">Phosphatidylglycerol lysyltransferase</fullName>
        <ecNumber evidence="8">2.3.2.3</ecNumber>
    </submittedName>
</protein>
<dbReference type="InterPro" id="IPR016181">
    <property type="entry name" value="Acyl_CoA_acyltransferase"/>
</dbReference>
<evidence type="ECO:0000313" key="8">
    <source>
        <dbReference type="EMBL" id="MET3613343.1"/>
    </source>
</evidence>
<feature type="domain" description="Phosphatidylglycerol lysyltransferase C-terminal" evidence="7">
    <location>
        <begin position="117"/>
        <end position="405"/>
    </location>
</feature>
<proteinExistence type="predicted"/>
<keyword evidence="8" id="KW-0012">Acyltransferase</keyword>
<dbReference type="RefSeq" id="WP_354555821.1">
    <property type="nucleotide sequence ID" value="NZ_JBEPMB010000001.1"/>
</dbReference>
<keyword evidence="5 6" id="KW-0472">Membrane</keyword>
<keyword evidence="4 6" id="KW-1133">Transmembrane helix</keyword>
<dbReference type="PANTHER" id="PTHR34697:SF2">
    <property type="entry name" value="PHOSPHATIDYLGLYCEROL LYSYLTRANSFERASE"/>
    <property type="match status" value="1"/>
</dbReference>
<dbReference type="GO" id="GO:0050071">
    <property type="term" value="F:phosphatidylglycerol lysyltransferase activity"/>
    <property type="evidence" value="ECO:0007669"/>
    <property type="project" value="UniProtKB-EC"/>
</dbReference>
<evidence type="ECO:0000256" key="1">
    <source>
        <dbReference type="ARBA" id="ARBA00004651"/>
    </source>
</evidence>
<evidence type="ECO:0000256" key="6">
    <source>
        <dbReference type="SAM" id="Phobius"/>
    </source>
</evidence>
<comment type="subcellular location">
    <subcellularLocation>
        <location evidence="1">Cell membrane</location>
        <topology evidence="1">Multi-pass membrane protein</topology>
    </subcellularLocation>
</comment>
<keyword evidence="8" id="KW-0808">Transferase</keyword>